<dbReference type="PANTHER" id="PTHR48081:SF8">
    <property type="entry name" value="ALPHA_BETA HYDROLASE FOLD-3 DOMAIN-CONTAINING PROTEIN-RELATED"/>
    <property type="match status" value="1"/>
</dbReference>
<gene>
    <name evidence="3" type="ORF">CKO31_10195</name>
</gene>
<comment type="caution">
    <text evidence="3">The sequence shown here is derived from an EMBL/GenBank/DDBJ whole genome shotgun (WGS) entry which is preliminary data.</text>
</comment>
<reference evidence="3 4" key="1">
    <citation type="journal article" date="2020" name="Microorganisms">
        <title>Osmotic Adaptation and Compatible Solute Biosynthesis of Phototrophic Bacteria as Revealed from Genome Analyses.</title>
        <authorList>
            <person name="Imhoff J.F."/>
            <person name="Rahn T."/>
            <person name="Kunzel S."/>
            <person name="Keller A."/>
            <person name="Neulinger S.C."/>
        </authorList>
    </citation>
    <scope>NUCLEOTIDE SEQUENCE [LARGE SCALE GENOMIC DNA]</scope>
    <source>
        <strain evidence="3 4">DSM 6210</strain>
    </source>
</reference>
<proteinExistence type="predicted"/>
<dbReference type="InterPro" id="IPR050300">
    <property type="entry name" value="GDXG_lipolytic_enzyme"/>
</dbReference>
<accession>A0ABS1CGX1</accession>
<dbReference type="PANTHER" id="PTHR48081">
    <property type="entry name" value="AB HYDROLASE SUPERFAMILY PROTEIN C4A8.06C"/>
    <property type="match status" value="1"/>
</dbReference>
<feature type="domain" description="Alpha/beta hydrolase fold-3" evidence="2">
    <location>
        <begin position="89"/>
        <end position="293"/>
    </location>
</feature>
<dbReference type="Gene3D" id="3.40.50.1820">
    <property type="entry name" value="alpha/beta hydrolase"/>
    <property type="match status" value="1"/>
</dbReference>
<dbReference type="InterPro" id="IPR029058">
    <property type="entry name" value="AB_hydrolase_fold"/>
</dbReference>
<dbReference type="RefSeq" id="WP_200236775.1">
    <property type="nucleotide sequence ID" value="NZ_NRRV01000021.1"/>
</dbReference>
<dbReference type="InterPro" id="IPR013094">
    <property type="entry name" value="AB_hydrolase_3"/>
</dbReference>
<evidence type="ECO:0000256" key="1">
    <source>
        <dbReference type="ARBA" id="ARBA00022801"/>
    </source>
</evidence>
<evidence type="ECO:0000313" key="3">
    <source>
        <dbReference type="EMBL" id="MBK1631105.1"/>
    </source>
</evidence>
<name>A0ABS1CGX1_9GAMM</name>
<dbReference type="Proteomes" id="UP000748752">
    <property type="component" value="Unassembled WGS sequence"/>
</dbReference>
<sequence>MHDERDAALPKPLRDWLEQTRAAKAVAYAKGYRRTVINARETFDALIRTFVTERPELGLVRDDVIPAPDYPVPVRIYHPAPEEARPVALFLHGGGHVAGSVYVYDSLVRRLALATGWIIVAVEYRLAPECPYPAALKDSLACAKRVFRCLTGQGLPHEPRLGLIGDSGGGALCATVSHLAQHDPGLDIEAQVLIYPSLDYTLSQPSVVANGEGYLLERERILWLFDCYLQGEENRRSVSPLFMDITEQLPRTLVITAELDPLRDEGAAYVERLKAAGLTAEYRLMPGMVHAYLNLADLVPDACSQTYALLDRFLNDGA</sequence>
<keyword evidence="1" id="KW-0378">Hydrolase</keyword>
<dbReference type="Pfam" id="PF07859">
    <property type="entry name" value="Abhydrolase_3"/>
    <property type="match status" value="1"/>
</dbReference>
<keyword evidence="4" id="KW-1185">Reference proteome</keyword>
<evidence type="ECO:0000313" key="4">
    <source>
        <dbReference type="Proteomes" id="UP000748752"/>
    </source>
</evidence>
<dbReference type="EMBL" id="NRRV01000021">
    <property type="protein sequence ID" value="MBK1631105.1"/>
    <property type="molecule type" value="Genomic_DNA"/>
</dbReference>
<protein>
    <submittedName>
        <fullName evidence="3">Carboxylesterase</fullName>
    </submittedName>
</protein>
<dbReference type="SUPFAM" id="SSF53474">
    <property type="entry name" value="alpha/beta-Hydrolases"/>
    <property type="match status" value="1"/>
</dbReference>
<organism evidence="3 4">
    <name type="scientific">Thiohalocapsa halophila</name>
    <dbReference type="NCBI Taxonomy" id="69359"/>
    <lineage>
        <taxon>Bacteria</taxon>
        <taxon>Pseudomonadati</taxon>
        <taxon>Pseudomonadota</taxon>
        <taxon>Gammaproteobacteria</taxon>
        <taxon>Chromatiales</taxon>
        <taxon>Chromatiaceae</taxon>
        <taxon>Thiohalocapsa</taxon>
    </lineage>
</organism>
<evidence type="ECO:0000259" key="2">
    <source>
        <dbReference type="Pfam" id="PF07859"/>
    </source>
</evidence>